<keyword evidence="1" id="KW-0732">Signal</keyword>
<dbReference type="EMBL" id="VFON01000001">
    <property type="protein sequence ID" value="TQL43013.1"/>
    <property type="molecule type" value="Genomic_DNA"/>
</dbReference>
<dbReference type="RefSeq" id="WP_141886386.1">
    <property type="nucleotide sequence ID" value="NZ_BAAAUY010000005.1"/>
</dbReference>
<reference evidence="3 4" key="1">
    <citation type="submission" date="2019-06" db="EMBL/GenBank/DDBJ databases">
        <title>Sequencing the genomes of 1000 actinobacteria strains.</title>
        <authorList>
            <person name="Klenk H.-P."/>
        </authorList>
    </citation>
    <scope>NUCLEOTIDE SEQUENCE [LARGE SCALE GENOMIC DNA]</scope>
    <source>
        <strain evidence="3 4">DSM 8803</strain>
    </source>
</reference>
<feature type="domain" description="DUF305" evidence="2">
    <location>
        <begin position="48"/>
        <end position="192"/>
    </location>
</feature>
<proteinExistence type="predicted"/>
<dbReference type="InterPro" id="IPR012347">
    <property type="entry name" value="Ferritin-like"/>
</dbReference>
<evidence type="ECO:0000313" key="4">
    <source>
        <dbReference type="Proteomes" id="UP000319094"/>
    </source>
</evidence>
<feature type="chain" id="PRO_5022184803" evidence="1">
    <location>
        <begin position="24"/>
        <end position="195"/>
    </location>
</feature>
<comment type="caution">
    <text evidence="3">The sequence shown here is derived from an EMBL/GenBank/DDBJ whole genome shotgun (WGS) entry which is preliminary data.</text>
</comment>
<name>A0A542Y4L5_9MICO</name>
<protein>
    <submittedName>
        <fullName evidence="3">Uncharacterized protein (DUF305 family)</fullName>
    </submittedName>
</protein>
<accession>A0A542Y4L5</accession>
<dbReference type="Gene3D" id="1.20.1260.10">
    <property type="match status" value="1"/>
</dbReference>
<organism evidence="3 4">
    <name type="scientific">Leucobacter komagatae</name>
    <dbReference type="NCBI Taxonomy" id="55969"/>
    <lineage>
        <taxon>Bacteria</taxon>
        <taxon>Bacillati</taxon>
        <taxon>Actinomycetota</taxon>
        <taxon>Actinomycetes</taxon>
        <taxon>Micrococcales</taxon>
        <taxon>Microbacteriaceae</taxon>
        <taxon>Leucobacter</taxon>
    </lineage>
</organism>
<evidence type="ECO:0000313" key="3">
    <source>
        <dbReference type="EMBL" id="TQL43013.1"/>
    </source>
</evidence>
<dbReference type="Pfam" id="PF03713">
    <property type="entry name" value="DUF305"/>
    <property type="match status" value="1"/>
</dbReference>
<dbReference type="PANTHER" id="PTHR36933">
    <property type="entry name" value="SLL0788 PROTEIN"/>
    <property type="match status" value="1"/>
</dbReference>
<keyword evidence="4" id="KW-1185">Reference proteome</keyword>
<dbReference type="PROSITE" id="PS51257">
    <property type="entry name" value="PROKAR_LIPOPROTEIN"/>
    <property type="match status" value="1"/>
</dbReference>
<feature type="signal peptide" evidence="1">
    <location>
        <begin position="1"/>
        <end position="23"/>
    </location>
</feature>
<gene>
    <name evidence="3" type="ORF">FB468_1025</name>
</gene>
<evidence type="ECO:0000256" key="1">
    <source>
        <dbReference type="SAM" id="SignalP"/>
    </source>
</evidence>
<sequence length="195" mass="20454">MQKTTLAFGAAALALSIVLTGCATTETPSNERSSASASNEQGAANAADIMFVTMMIPHHEQAVQMADIVLKTSDIDPGVREVAENVAAAQQPEIDRMLSWLESWGVEYDPDAAAGHGAMGGMLSEDDLTALAAADPDTMGQLFLSQMIEHHEGAVEMARAALDGGSNADVIELAEQVVADQTAEIAAMQDLLARR</sequence>
<dbReference type="Proteomes" id="UP000319094">
    <property type="component" value="Unassembled WGS sequence"/>
</dbReference>
<dbReference type="InterPro" id="IPR005183">
    <property type="entry name" value="DUF305_CopM-like"/>
</dbReference>
<dbReference type="PANTHER" id="PTHR36933:SF1">
    <property type="entry name" value="SLL0788 PROTEIN"/>
    <property type="match status" value="1"/>
</dbReference>
<dbReference type="OrthoDB" id="26872at2"/>
<dbReference type="AlphaFoldDB" id="A0A542Y4L5"/>
<evidence type="ECO:0000259" key="2">
    <source>
        <dbReference type="Pfam" id="PF03713"/>
    </source>
</evidence>